<dbReference type="PANTHER" id="PTHR35936:SF35">
    <property type="entry name" value="L-CYSTINE-BINDING PROTEIN TCYJ"/>
    <property type="match status" value="1"/>
</dbReference>
<dbReference type="Proteomes" id="UP000295506">
    <property type="component" value="Unassembled WGS sequence"/>
</dbReference>
<protein>
    <submittedName>
        <fullName evidence="1">Polar amino acid transport system substrate-binding protein</fullName>
    </submittedName>
</protein>
<sequence length="254" mass="28559">MNISLRNIIGCALLLVVVVLGATLSVGAGDSITFALFTRGWPPFEMVVEGEPQGAALDIFRASMPDGVEPVVSMKPAARSALRERGDTLYTRLECIDWMDDAENFLWSEPVMTLETVLYSTSAHPVEYRGESSLYGLTIGCIKGFNYPEVETLFESGKANRYNVNSDLVLLRMLKAGRVDVALFDRATVNWLIRNSIELRPEDYHVAADPLGRSQLRFAFSKSPEMIPLLKSINERIRVNREQGVYDRIMEQYR</sequence>
<dbReference type="PANTHER" id="PTHR35936">
    <property type="entry name" value="MEMBRANE-BOUND LYTIC MUREIN TRANSGLYCOSYLASE F"/>
    <property type="match status" value="1"/>
</dbReference>
<reference evidence="1 2" key="1">
    <citation type="submission" date="2019-03" db="EMBL/GenBank/DDBJ databases">
        <title>Genomic Encyclopedia of Type Strains, Phase IV (KMG-IV): sequencing the most valuable type-strain genomes for metagenomic binning, comparative biology and taxonomic classification.</title>
        <authorList>
            <person name="Goeker M."/>
        </authorList>
    </citation>
    <scope>NUCLEOTIDE SEQUENCE [LARGE SCALE GENOMIC DNA]</scope>
    <source>
        <strain evidence="1 2">DSM 101483</strain>
    </source>
</reference>
<comment type="caution">
    <text evidence="1">The sequence shown here is derived from an EMBL/GenBank/DDBJ whole genome shotgun (WGS) entry which is preliminary data.</text>
</comment>
<evidence type="ECO:0000313" key="1">
    <source>
        <dbReference type="EMBL" id="TDT87230.1"/>
    </source>
</evidence>
<organism evidence="1 2">
    <name type="scientific">Pseudodesulfovibrio indicus</name>
    <dbReference type="NCBI Taxonomy" id="1716143"/>
    <lineage>
        <taxon>Bacteria</taxon>
        <taxon>Pseudomonadati</taxon>
        <taxon>Thermodesulfobacteriota</taxon>
        <taxon>Desulfovibrionia</taxon>
        <taxon>Desulfovibrionales</taxon>
        <taxon>Desulfovibrionaceae</taxon>
    </lineage>
</organism>
<dbReference type="EMBL" id="SOBK01000009">
    <property type="protein sequence ID" value="TDT87230.1"/>
    <property type="molecule type" value="Genomic_DNA"/>
</dbReference>
<evidence type="ECO:0000313" key="2">
    <source>
        <dbReference type="Proteomes" id="UP000295506"/>
    </source>
</evidence>
<dbReference type="Gene3D" id="3.40.190.10">
    <property type="entry name" value="Periplasmic binding protein-like II"/>
    <property type="match status" value="2"/>
</dbReference>
<dbReference type="SUPFAM" id="SSF53850">
    <property type="entry name" value="Periplasmic binding protein-like II"/>
    <property type="match status" value="1"/>
</dbReference>
<proteinExistence type="predicted"/>
<name>A0AA94TJS6_9BACT</name>
<accession>A0AA94TJS6</accession>
<dbReference type="AlphaFoldDB" id="A0AA94TJS6"/>
<gene>
    <name evidence="1" type="ORF">EDC59_109117</name>
</gene>